<feature type="signal peptide" evidence="2">
    <location>
        <begin position="1"/>
        <end position="19"/>
    </location>
</feature>
<dbReference type="NCBIfam" id="TIGR04183">
    <property type="entry name" value="Por_Secre_tail"/>
    <property type="match status" value="1"/>
</dbReference>
<name>A0A2U2XBW4_9FLAO</name>
<evidence type="ECO:0000259" key="3">
    <source>
        <dbReference type="Pfam" id="PF18962"/>
    </source>
</evidence>
<dbReference type="Pfam" id="PF18962">
    <property type="entry name" value="Por_Secre_tail"/>
    <property type="match status" value="1"/>
</dbReference>
<feature type="domain" description="Secretion system C-terminal sorting" evidence="3">
    <location>
        <begin position="523"/>
        <end position="599"/>
    </location>
</feature>
<keyword evidence="5" id="KW-1185">Reference proteome</keyword>
<reference evidence="4 5" key="2">
    <citation type="submission" date="2018-05" db="EMBL/GenBank/DDBJ databases">
        <authorList>
            <person name="Lanie J.A."/>
            <person name="Ng W.-L."/>
            <person name="Kazmierczak K.M."/>
            <person name="Andrzejewski T.M."/>
            <person name="Davidsen T.M."/>
            <person name="Wayne K.J."/>
            <person name="Tettelin H."/>
            <person name="Glass J.I."/>
            <person name="Rusch D."/>
            <person name="Podicherti R."/>
            <person name="Tsui H.-C.T."/>
            <person name="Winkler M.E."/>
        </authorList>
    </citation>
    <scope>NUCLEOTIDE SEQUENCE [LARGE SCALE GENOMIC DNA]</scope>
    <source>
        <strain evidence="4 5">C305</strain>
    </source>
</reference>
<dbReference type="Gene3D" id="2.60.120.260">
    <property type="entry name" value="Galactose-binding domain-like"/>
    <property type="match status" value="1"/>
</dbReference>
<evidence type="ECO:0000313" key="4">
    <source>
        <dbReference type="EMBL" id="PWH85285.1"/>
    </source>
</evidence>
<keyword evidence="1 2" id="KW-0732">Signal</keyword>
<dbReference type="AlphaFoldDB" id="A0A2U2XBW4"/>
<dbReference type="OrthoDB" id="1466109at2"/>
<dbReference type="Proteomes" id="UP000245370">
    <property type="component" value="Unassembled WGS sequence"/>
</dbReference>
<dbReference type="Gene3D" id="2.60.40.4070">
    <property type="match status" value="1"/>
</dbReference>
<evidence type="ECO:0000313" key="5">
    <source>
        <dbReference type="Proteomes" id="UP000245370"/>
    </source>
</evidence>
<accession>A0A2U2XBW4</accession>
<evidence type="ECO:0000256" key="2">
    <source>
        <dbReference type="SAM" id="SignalP"/>
    </source>
</evidence>
<organism evidence="4 5">
    <name type="scientific">Brumimicrobium oceani</name>
    <dbReference type="NCBI Taxonomy" id="2100725"/>
    <lineage>
        <taxon>Bacteria</taxon>
        <taxon>Pseudomonadati</taxon>
        <taxon>Bacteroidota</taxon>
        <taxon>Flavobacteriia</taxon>
        <taxon>Flavobacteriales</taxon>
        <taxon>Crocinitomicaceae</taxon>
        <taxon>Brumimicrobium</taxon>
    </lineage>
</organism>
<dbReference type="InterPro" id="IPR026444">
    <property type="entry name" value="Secre_tail"/>
</dbReference>
<comment type="caution">
    <text evidence="4">The sequence shown here is derived from an EMBL/GenBank/DDBJ whole genome shotgun (WGS) entry which is preliminary data.</text>
</comment>
<feature type="chain" id="PRO_5015583307" description="Secretion system C-terminal sorting domain-containing protein" evidence="2">
    <location>
        <begin position="20"/>
        <end position="601"/>
    </location>
</feature>
<gene>
    <name evidence="4" type="ORF">DIT68_10120</name>
</gene>
<protein>
    <recommendedName>
        <fullName evidence="3">Secretion system C-terminal sorting domain-containing protein</fullName>
    </recommendedName>
</protein>
<dbReference type="RefSeq" id="WP_109359686.1">
    <property type="nucleotide sequence ID" value="NZ_QFRJ01000007.1"/>
</dbReference>
<reference evidence="4 5" key="1">
    <citation type="submission" date="2018-05" db="EMBL/GenBank/DDBJ databases">
        <title>Brumimicrobium oceani sp. nov., isolated from coastal sediment.</title>
        <authorList>
            <person name="Kou Y."/>
        </authorList>
    </citation>
    <scope>NUCLEOTIDE SEQUENCE [LARGE SCALE GENOMIC DNA]</scope>
    <source>
        <strain evidence="4 5">C305</strain>
    </source>
</reference>
<evidence type="ECO:0000256" key="1">
    <source>
        <dbReference type="ARBA" id="ARBA00022729"/>
    </source>
</evidence>
<sequence>MKKIYVMAAFLGASSFAFNQVVQKAPSQKTLQTEKAISNNNDVAKAQGVSIWANDFSVAGDWVIDGSGLQGSWVIGTTADYNPFVFQGQNVTLDNFMNSPGMTSAGNGYAFFDGIQFVDNTLDQVAWIQMANSVDCSTESIVTLKFEQEYRAFSSNKTYVEVSLDGGTTWEQTIDVNPTVAGNTSTTETTVFRNFNVNNSSDVKFRFRWESLGTTGGYGWQVDDVDVLTLADHDIAVRSHNFGSVGLYYKQIPVDQVAPIESSVVVMNQGANDEQNVKLNANEVNAGVYTSSSAPITLVSGTEDSVVVTNTFTPSGQGSYKIDYSVSYDAVDDVPSNNMLNSYEFNVNQFIYARDTSTSPNTVYGQLTGSADAPPTEVIPANLFDIFADAQLTGIQFQFGNVVTEGALVYGEVLDNNLDPVAAGETAPYVVQAGDAGKTVNLIFDTPLNVMAGETYAVSVKCFENDFSVATAGESPAQTSFIYYLDDATWYYTTRTPVIRMNFDPTLSVENNELSNLNVSSNFPNPFANTTTVNFNLKEATDVSYTVVDLTGKVMTEVTEGTTLAGDHSITIDGSSFANGVYYLNITAGESTVTRKMIVNK</sequence>
<dbReference type="EMBL" id="QFRJ01000007">
    <property type="protein sequence ID" value="PWH85285.1"/>
    <property type="molecule type" value="Genomic_DNA"/>
</dbReference>
<proteinExistence type="predicted"/>